<name>A0A0E0FNL7_ORYNI</name>
<evidence type="ECO:0000256" key="7">
    <source>
        <dbReference type="ARBA" id="ARBA00032478"/>
    </source>
</evidence>
<dbReference type="STRING" id="4536.A0A0E0FNL7"/>
<dbReference type="InterPro" id="IPR015760">
    <property type="entry name" value="TIF_IF2"/>
</dbReference>
<dbReference type="Pfam" id="PF14578">
    <property type="entry name" value="GTP_EFTU_D4"/>
    <property type="match status" value="1"/>
</dbReference>
<dbReference type="FunFam" id="3.40.50.300:FF:000112">
    <property type="entry name" value="Eukaryotic translation initiation factor 5B"/>
    <property type="match status" value="1"/>
</dbReference>
<reference evidence="10" key="1">
    <citation type="submission" date="2015-04" db="UniProtKB">
        <authorList>
            <consortium name="EnsemblPlants"/>
        </authorList>
    </citation>
    <scope>IDENTIFICATION</scope>
    <source>
        <strain evidence="10">SL10</strain>
    </source>
</reference>
<keyword evidence="5" id="KW-0648">Protein biosynthesis</keyword>
<dbReference type="HOGENOM" id="CLU_001599_1_0_1"/>
<dbReference type="InterPro" id="IPR029459">
    <property type="entry name" value="EFTU-type"/>
</dbReference>
<feature type="compositionally biased region" description="Polar residues" evidence="8">
    <location>
        <begin position="967"/>
        <end position="981"/>
    </location>
</feature>
<dbReference type="SUPFAM" id="SSF52156">
    <property type="entry name" value="Initiation factor IF2/eIF5b, domain 3"/>
    <property type="match status" value="1"/>
</dbReference>
<reference evidence="10" key="2">
    <citation type="submission" date="2018-04" db="EMBL/GenBank/DDBJ databases">
        <title>OnivRS2 (Oryza nivara Reference Sequence Version 2).</title>
        <authorList>
            <person name="Zhang J."/>
            <person name="Kudrna D."/>
            <person name="Lee S."/>
            <person name="Talag J."/>
            <person name="Rajasekar S."/>
            <person name="Welchert J."/>
            <person name="Hsing Y.-I."/>
            <person name="Wing R.A."/>
        </authorList>
    </citation>
    <scope>NUCLEOTIDE SEQUENCE [LARGE SCALE GENOMIC DNA]</scope>
</reference>
<dbReference type="FunFam" id="2.40.30.10:FF:000013">
    <property type="entry name" value="eukaryotic translation initiation factor 5B"/>
    <property type="match status" value="1"/>
</dbReference>
<evidence type="ECO:0000313" key="11">
    <source>
        <dbReference type="Proteomes" id="UP000006591"/>
    </source>
</evidence>
<dbReference type="Gene3D" id="3.40.50.10050">
    <property type="entry name" value="Translation initiation factor IF- 2, domain 3"/>
    <property type="match status" value="1"/>
</dbReference>
<dbReference type="Gene3D" id="3.40.50.300">
    <property type="entry name" value="P-loop containing nucleotide triphosphate hydrolases"/>
    <property type="match status" value="2"/>
</dbReference>
<dbReference type="Pfam" id="PF00009">
    <property type="entry name" value="GTP_EFTU"/>
    <property type="match status" value="2"/>
</dbReference>
<dbReference type="GO" id="GO:0005739">
    <property type="term" value="C:mitochondrion"/>
    <property type="evidence" value="ECO:0007669"/>
    <property type="project" value="TreeGrafter"/>
</dbReference>
<organism evidence="10">
    <name type="scientific">Oryza nivara</name>
    <name type="common">Indian wild rice</name>
    <name type="synonym">Oryza sativa f. spontanea</name>
    <dbReference type="NCBI Taxonomy" id="4536"/>
    <lineage>
        <taxon>Eukaryota</taxon>
        <taxon>Viridiplantae</taxon>
        <taxon>Streptophyta</taxon>
        <taxon>Embryophyta</taxon>
        <taxon>Tracheophyta</taxon>
        <taxon>Spermatophyta</taxon>
        <taxon>Magnoliopsida</taxon>
        <taxon>Liliopsida</taxon>
        <taxon>Poales</taxon>
        <taxon>Poaceae</taxon>
        <taxon>BOP clade</taxon>
        <taxon>Oryzoideae</taxon>
        <taxon>Oryzeae</taxon>
        <taxon>Oryzinae</taxon>
        <taxon>Oryza</taxon>
    </lineage>
</organism>
<keyword evidence="11" id="KW-1185">Reference proteome</keyword>
<feature type="domain" description="Tr-type G" evidence="9">
    <location>
        <begin position="169"/>
        <end position="382"/>
    </location>
</feature>
<dbReference type="NCBIfam" id="NF003078">
    <property type="entry name" value="PRK04004.1"/>
    <property type="match status" value="1"/>
</dbReference>
<evidence type="ECO:0000313" key="10">
    <source>
        <dbReference type="EnsemblPlants" id="ONIVA01G23310.1"/>
    </source>
</evidence>
<dbReference type="Gene3D" id="2.40.30.10">
    <property type="entry name" value="Translation factors"/>
    <property type="match status" value="4"/>
</dbReference>
<feature type="region of interest" description="Disordered" evidence="8">
    <location>
        <begin position="775"/>
        <end position="795"/>
    </location>
</feature>
<protein>
    <recommendedName>
        <fullName evidence="2">Eukaryotic translation initiation factor 5B</fullName>
    </recommendedName>
    <alternativeName>
        <fullName evidence="7">Translation initiation factor IF-2</fullName>
    </alternativeName>
</protein>
<feature type="compositionally biased region" description="Low complexity" evidence="8">
    <location>
        <begin position="864"/>
        <end position="877"/>
    </location>
</feature>
<dbReference type="PROSITE" id="PS51722">
    <property type="entry name" value="G_TR_2"/>
    <property type="match status" value="2"/>
</dbReference>
<feature type="domain" description="Tr-type G" evidence="9">
    <location>
        <begin position="1110"/>
        <end position="1362"/>
    </location>
</feature>
<dbReference type="CDD" id="cd03703">
    <property type="entry name" value="aeIF5B_II"/>
    <property type="match status" value="1"/>
</dbReference>
<dbReference type="FunFam" id="2.40.30.10:FF:000026">
    <property type="entry name" value="Eukaryotic translation initiation factor 5B"/>
    <property type="match status" value="1"/>
</dbReference>
<keyword evidence="6" id="KW-0342">GTP-binding</keyword>
<dbReference type="eggNOG" id="KOG1144">
    <property type="taxonomic scope" value="Eukaryota"/>
</dbReference>
<evidence type="ECO:0000256" key="6">
    <source>
        <dbReference type="ARBA" id="ARBA00023134"/>
    </source>
</evidence>
<dbReference type="GO" id="GO:0005525">
    <property type="term" value="F:GTP binding"/>
    <property type="evidence" value="ECO:0007669"/>
    <property type="project" value="UniProtKB-KW"/>
</dbReference>
<dbReference type="InterPro" id="IPR009000">
    <property type="entry name" value="Transl_B-barrel_sf"/>
</dbReference>
<dbReference type="NCBIfam" id="TIGR00231">
    <property type="entry name" value="small_GTP"/>
    <property type="match status" value="2"/>
</dbReference>
<evidence type="ECO:0000256" key="5">
    <source>
        <dbReference type="ARBA" id="ARBA00022917"/>
    </source>
</evidence>
<dbReference type="EnsemblPlants" id="ONIVA01G23310.1">
    <property type="protein sequence ID" value="ONIVA01G23310.1"/>
    <property type="gene ID" value="ONIVA01G23310"/>
</dbReference>
<dbReference type="InterPro" id="IPR005225">
    <property type="entry name" value="Small_GTP-bd"/>
</dbReference>
<dbReference type="Pfam" id="PF11987">
    <property type="entry name" value="IF-2"/>
    <property type="match status" value="1"/>
</dbReference>
<evidence type="ECO:0000256" key="2">
    <source>
        <dbReference type="ARBA" id="ARBA00013824"/>
    </source>
</evidence>
<sequence length="1641" mass="182763">MPARGAFSKLTVLNFGGILAGRELSWTIFLLPEFDLSRKKVQSKADEAANRDGGHMQELHKVNKEEEECAIMEEQPYYRVEEDGEKIKLEEIKGAESVERINFEERITKEEKNEAMKSSNEEVVSLVTGWKNRIEEWDVDVDENDKDTRKLTPKRDLAKVDKADKYSDLRSPICCILGHVDTGKTKLLDCIRCTNVQGGEAGGITQQIGATFFPIENIRERTKELKAGAALHVPRFLVIDTPGHQSFSNLRTRGSSLCDIAILVVDIMRGIQAQTIESLNILKRHKANFIIVLNKVDRLFGWKRCPNAPIKKALKQQAEGVKMEFDARLTDFKMQGINTILYYRNKEMDCTYKNIVPTCAISGEGIPDLLLLSMQWAQKKMKERLIFSNNIECTVLEVKVTEGHCTTIDVVLANGFLREGDQIVTCGMQGPIVTHIRALLTPHPMEELRIKCPYQHHKEIKASQGIKISAPPGDDQEKSVNKAMAEMVVLMNRIDKNTSSLGSLEALIEFLKSPAVNIPVYDFNIGPIHRKDVMKASVMLEKKKEYAAIFAFDVKVMPDAHEIANESDVIYHLFDQFTTYIEGLREIEKDEKIVEAVFPCVLKIIPDCVFNLKDPIVLGVDVLEGVAKVGTPLCLPSNGFACIGNIASIQNSSKQVDVARKGEKVAIKITGSTPDEQKKCFGRNFGIDDELVSFMTRKSIDLLKENHRGDLTLKEWELVRTLKHIFRGHRQGVPRVPPSRRDAGREDGVAEDGSTGAPAATTVIPGCAAARAVGAAGSKWRKKGTSGREAPYEEDSGRVRSAFGLDAVLSYTPQVVMVFTENDNKGREDGTHTQGHNLSLTWPPPKDDIRGDGHDEAGHRIARDAAAATGARSVDVAGRNPRKEKSGRAAPPDAVDLGKQDPSGVSSPALAPSCLSEDGNFHRENVEMQAERANGWRRKERKAAVEASEVEVKRPGNQKGHGLLDQSGDSVGNNHVLISSSNHERKKRPMYNSEAAKEKNRVQSSSNDRFHRLNNDKIKECSSAEKVPKLSDVNTKEKSEIDQLTKGAILANEDQYEWDDLFFDDGGSKFLTVENKCEVEGVEASDKNDMGTRGLAHPAKVEQARKDMGLRSPVCCFLGHSGTGKTKLLDCILRTNVPESEAGGITQQFGVTFFPMENIRERIKELKADAVLYIPGLLLIDTPGHETFRNFRCIGSRLCDIAILVVDVILGLQMQTLESLDLLKRHKIDFIIALNKVDNIDGWKQYPNASFEKALALQSESVRMGFEKRLSDIVSQLNAQGIVSGLYYINKDKDDKFKNIVPTSSIRAQKMNERLTIRDKIECTILDVKFIEGHGTTIDVVLSSGVLHLRDQIIMCGSQGPIKTHIRALLTPNKMKELQVKSPYQHHKEIKHNNICTGTCLYVVRPGDDQQDVVNNVLSDIATSSNWIDKSKEGIYVQASSLGSLKAITEFLKSPAMNIPVGTPLCIPSKGFIRIGKIASIQNSHKQVDVAREGEKVAIKIVGSNQDEANNSFGRTFGLDDELVSYITKESIDVLKEHHREIADEVMLSSLPEADDVLVPILHKLEDTQQAVATTVLYPSIIRNYIASEEFQFETQFCSFYIEKFYSVCEKHSCYFDEELKMKPRGGYSFSQRRGVCPGKI</sequence>
<dbReference type="InterPro" id="IPR000795">
    <property type="entry name" value="T_Tr_GTP-bd_dom"/>
</dbReference>
<dbReference type="PRINTS" id="PR00315">
    <property type="entry name" value="ELONGATNFCT"/>
</dbReference>
<feature type="region of interest" description="Disordered" evidence="8">
    <location>
        <begin position="730"/>
        <end position="761"/>
    </location>
</feature>
<dbReference type="SUPFAM" id="SSF50447">
    <property type="entry name" value="Translation proteins"/>
    <property type="match status" value="2"/>
</dbReference>
<evidence type="ECO:0000259" key="9">
    <source>
        <dbReference type="PROSITE" id="PS51722"/>
    </source>
</evidence>
<dbReference type="GO" id="GO:0003924">
    <property type="term" value="F:GTPase activity"/>
    <property type="evidence" value="ECO:0007669"/>
    <property type="project" value="InterPro"/>
</dbReference>
<comment type="similarity">
    <text evidence="1">Belongs to the TRAFAC class translation factor GTPase superfamily. Classic translation factor GTPase family. IF-2 subfamily.</text>
</comment>
<keyword evidence="3" id="KW-0396">Initiation factor</keyword>
<feature type="compositionally biased region" description="Basic and acidic residues" evidence="8">
    <location>
        <begin position="739"/>
        <end position="748"/>
    </location>
</feature>
<proteinExistence type="inferred from homology"/>
<keyword evidence="4" id="KW-0547">Nucleotide-binding</keyword>
<evidence type="ECO:0000256" key="1">
    <source>
        <dbReference type="ARBA" id="ARBA00007733"/>
    </source>
</evidence>
<dbReference type="InterPro" id="IPR027417">
    <property type="entry name" value="P-loop_NTPase"/>
</dbReference>
<dbReference type="InterPro" id="IPR036925">
    <property type="entry name" value="TIF_IF2_dom3_sf"/>
</dbReference>
<feature type="region of interest" description="Disordered" evidence="8">
    <location>
        <begin position="824"/>
        <end position="917"/>
    </location>
</feature>
<dbReference type="Gramene" id="ONIVA01G23310.1">
    <property type="protein sequence ID" value="ONIVA01G23310.1"/>
    <property type="gene ID" value="ONIVA01G23310"/>
</dbReference>
<feature type="compositionally biased region" description="Basic and acidic residues" evidence="8">
    <location>
        <begin position="845"/>
        <end position="863"/>
    </location>
</feature>
<evidence type="ECO:0000256" key="4">
    <source>
        <dbReference type="ARBA" id="ARBA00022741"/>
    </source>
</evidence>
<dbReference type="GO" id="GO:0003743">
    <property type="term" value="F:translation initiation factor activity"/>
    <property type="evidence" value="ECO:0007669"/>
    <property type="project" value="UniProtKB-KW"/>
</dbReference>
<dbReference type="Proteomes" id="UP000006591">
    <property type="component" value="Chromosome 1"/>
</dbReference>
<dbReference type="PANTHER" id="PTHR43381:SF4">
    <property type="entry name" value="EUKARYOTIC TRANSLATION INITIATION FACTOR 5B"/>
    <property type="match status" value="1"/>
</dbReference>
<dbReference type="InterPro" id="IPR023115">
    <property type="entry name" value="TIF_IF2_dom3"/>
</dbReference>
<dbReference type="SUPFAM" id="SSF52540">
    <property type="entry name" value="P-loop containing nucleoside triphosphate hydrolases"/>
    <property type="match status" value="2"/>
</dbReference>
<dbReference type="PANTHER" id="PTHR43381">
    <property type="entry name" value="TRANSLATION INITIATION FACTOR IF-2-RELATED"/>
    <property type="match status" value="1"/>
</dbReference>
<dbReference type="CDD" id="cd01887">
    <property type="entry name" value="IF2_eIF5B"/>
    <property type="match status" value="1"/>
</dbReference>
<evidence type="ECO:0000256" key="3">
    <source>
        <dbReference type="ARBA" id="ARBA00022540"/>
    </source>
</evidence>
<feature type="region of interest" description="Disordered" evidence="8">
    <location>
        <begin position="946"/>
        <end position="1006"/>
    </location>
</feature>
<evidence type="ECO:0000256" key="8">
    <source>
        <dbReference type="SAM" id="MobiDB-lite"/>
    </source>
</evidence>
<accession>A0A0E0FNL7</accession>